<protein>
    <submittedName>
        <fullName evidence="3">PP2C family protein-serine/threonine phosphatase</fullName>
    </submittedName>
</protein>
<dbReference type="SUPFAM" id="SSF52172">
    <property type="entry name" value="CheY-like"/>
    <property type="match status" value="1"/>
</dbReference>
<evidence type="ECO:0000313" key="4">
    <source>
        <dbReference type="Proteomes" id="UP000669179"/>
    </source>
</evidence>
<dbReference type="Pfam" id="PF07228">
    <property type="entry name" value="SpoIIE"/>
    <property type="match status" value="1"/>
</dbReference>
<dbReference type="PANTHER" id="PTHR43156">
    <property type="entry name" value="STAGE II SPORULATION PROTEIN E-RELATED"/>
    <property type="match status" value="1"/>
</dbReference>
<dbReference type="InterPro" id="IPR001932">
    <property type="entry name" value="PPM-type_phosphatase-like_dom"/>
</dbReference>
<dbReference type="SUPFAM" id="SSF81606">
    <property type="entry name" value="PP2C-like"/>
    <property type="match status" value="1"/>
</dbReference>
<dbReference type="InterPro" id="IPR036457">
    <property type="entry name" value="PPM-type-like_dom_sf"/>
</dbReference>
<dbReference type="AlphaFoldDB" id="A0A939PFG9"/>
<dbReference type="PANTHER" id="PTHR43156:SF2">
    <property type="entry name" value="STAGE II SPORULATION PROTEIN E"/>
    <property type="match status" value="1"/>
</dbReference>
<keyword evidence="4" id="KW-1185">Reference proteome</keyword>
<proteinExistence type="predicted"/>
<dbReference type="SMART" id="SM00331">
    <property type="entry name" value="PP2C_SIG"/>
    <property type="match status" value="1"/>
</dbReference>
<dbReference type="EMBL" id="JAGEOJ010000006">
    <property type="protein sequence ID" value="MBO2448754.1"/>
    <property type="molecule type" value="Genomic_DNA"/>
</dbReference>
<dbReference type="Proteomes" id="UP000669179">
    <property type="component" value="Unassembled WGS sequence"/>
</dbReference>
<organism evidence="3 4">
    <name type="scientific">Actinomadura barringtoniae</name>
    <dbReference type="NCBI Taxonomy" id="1427535"/>
    <lineage>
        <taxon>Bacteria</taxon>
        <taxon>Bacillati</taxon>
        <taxon>Actinomycetota</taxon>
        <taxon>Actinomycetes</taxon>
        <taxon>Streptosporangiales</taxon>
        <taxon>Thermomonosporaceae</taxon>
        <taxon>Actinomadura</taxon>
    </lineage>
</organism>
<dbReference type="GO" id="GO:0016791">
    <property type="term" value="F:phosphatase activity"/>
    <property type="evidence" value="ECO:0007669"/>
    <property type="project" value="TreeGrafter"/>
</dbReference>
<feature type="domain" description="PPM-type phosphatase" evidence="2">
    <location>
        <begin position="160"/>
        <end position="416"/>
    </location>
</feature>
<name>A0A939PFG9_9ACTN</name>
<dbReference type="InterPro" id="IPR011006">
    <property type="entry name" value="CheY-like_superfamily"/>
</dbReference>
<comment type="caution">
    <text evidence="3">The sequence shown here is derived from an EMBL/GenBank/DDBJ whole genome shotgun (WGS) entry which is preliminary data.</text>
</comment>
<evidence type="ECO:0000259" key="2">
    <source>
        <dbReference type="SMART" id="SM00331"/>
    </source>
</evidence>
<keyword evidence="1" id="KW-0378">Hydrolase</keyword>
<reference evidence="3" key="1">
    <citation type="submission" date="2021-03" db="EMBL/GenBank/DDBJ databases">
        <authorList>
            <person name="Kanchanasin P."/>
            <person name="Saeng-In P."/>
            <person name="Phongsopitanun W."/>
            <person name="Yuki M."/>
            <person name="Kudo T."/>
            <person name="Ohkuma M."/>
            <person name="Tanasupawat S."/>
        </authorList>
    </citation>
    <scope>NUCLEOTIDE SEQUENCE</scope>
    <source>
        <strain evidence="3">GKU 128</strain>
    </source>
</reference>
<evidence type="ECO:0000256" key="1">
    <source>
        <dbReference type="ARBA" id="ARBA00022801"/>
    </source>
</evidence>
<dbReference type="InterPro" id="IPR052016">
    <property type="entry name" value="Bact_Sigma-Reg"/>
</dbReference>
<sequence length="418" mass="44903">MPGTRALIVGETGGAADEVGHALSSDGIEVAHCTPIELAARREPRFQPDLLLIAASVGLRQLARVSQRFESTGEPPTTVVFSDGDLAALEACVRAGFDYVVPPYLPSLMRTRVSSCWERRELASTVEEMTAAASLREYERELSIAHEIQAGFLPEELPAPPGWEVAARFEPAQSVGGDFYDVFELLDGRRLAFVVADVCDKGVGAALFMALIRTLVRHTAEHTGRQSLFIGDMEAAARSLTAGDILAAGNDLAASPTLSVAAQPLVQAVVGTNQYLARNHLRQGYFATMFFGVLDPESGTLLYINGGHNPPLLLRKRGGHIMLQPTGPAVGMVPDSEFMLAHTTMEPGDTLFAYTDGVVEARDTAGEMFGTDRMIEVVTAPGSSAEELLTGADASLQHHMGTADQWDDITMLALHWKD</sequence>
<gene>
    <name evidence="3" type="ORF">J4573_16750</name>
</gene>
<dbReference type="Gene3D" id="3.60.40.10">
    <property type="entry name" value="PPM-type phosphatase domain"/>
    <property type="match status" value="1"/>
</dbReference>
<accession>A0A939PFG9</accession>
<evidence type="ECO:0000313" key="3">
    <source>
        <dbReference type="EMBL" id="MBO2448754.1"/>
    </source>
</evidence>
<dbReference type="RefSeq" id="WP_208256415.1">
    <property type="nucleotide sequence ID" value="NZ_JAGEOJ010000006.1"/>
</dbReference>